<reference evidence="2 3" key="1">
    <citation type="submission" date="2019-04" db="EMBL/GenBank/DDBJ databases">
        <title>Streptomyces oryziradicis sp. nov., a novel actinomycete isolated from rhizosphere soil of rice (Oryza sativa L.).</title>
        <authorList>
            <person name="Li C."/>
        </authorList>
    </citation>
    <scope>NUCLEOTIDE SEQUENCE [LARGE SCALE GENOMIC DNA]</scope>
    <source>
        <strain evidence="2 3">NEAU-C40</strain>
    </source>
</reference>
<protein>
    <recommendedName>
        <fullName evidence="4">DUF3017 domain-containing protein</fullName>
    </recommendedName>
</protein>
<dbReference type="RefSeq" id="WP_136728054.1">
    <property type="nucleotide sequence ID" value="NZ_SUMC01000046.1"/>
</dbReference>
<dbReference type="EMBL" id="SUMC01000046">
    <property type="protein sequence ID" value="TKA04835.1"/>
    <property type="molecule type" value="Genomic_DNA"/>
</dbReference>
<feature type="transmembrane region" description="Helical" evidence="1">
    <location>
        <begin position="34"/>
        <end position="53"/>
    </location>
</feature>
<organism evidence="2 3">
    <name type="scientific">Actinacidiphila oryziradicis</name>
    <dbReference type="NCBI Taxonomy" id="2571141"/>
    <lineage>
        <taxon>Bacteria</taxon>
        <taxon>Bacillati</taxon>
        <taxon>Actinomycetota</taxon>
        <taxon>Actinomycetes</taxon>
        <taxon>Kitasatosporales</taxon>
        <taxon>Streptomycetaceae</taxon>
        <taxon>Actinacidiphila</taxon>
    </lineage>
</organism>
<keyword evidence="1" id="KW-0472">Membrane</keyword>
<dbReference type="Proteomes" id="UP000305778">
    <property type="component" value="Unassembled WGS sequence"/>
</dbReference>
<feature type="transmembrane region" description="Helical" evidence="1">
    <location>
        <begin position="6"/>
        <end position="27"/>
    </location>
</feature>
<keyword evidence="3" id="KW-1185">Reference proteome</keyword>
<name>A0A4U0SWF9_9ACTN</name>
<keyword evidence="1" id="KW-0812">Transmembrane</keyword>
<dbReference type="OrthoDB" id="4337801at2"/>
<accession>A0A4U0SWF9</accession>
<dbReference type="AlphaFoldDB" id="A0A4U0SWF9"/>
<evidence type="ECO:0000313" key="2">
    <source>
        <dbReference type="EMBL" id="TKA04835.1"/>
    </source>
</evidence>
<evidence type="ECO:0008006" key="4">
    <source>
        <dbReference type="Google" id="ProtNLM"/>
    </source>
</evidence>
<gene>
    <name evidence="2" type="ORF">FCI23_34270</name>
</gene>
<evidence type="ECO:0000256" key="1">
    <source>
        <dbReference type="SAM" id="Phobius"/>
    </source>
</evidence>
<feature type="transmembrane region" description="Helical" evidence="1">
    <location>
        <begin position="65"/>
        <end position="83"/>
    </location>
</feature>
<proteinExistence type="predicted"/>
<comment type="caution">
    <text evidence="2">The sequence shown here is derived from an EMBL/GenBank/DDBJ whole genome shotgun (WGS) entry which is preliminary data.</text>
</comment>
<keyword evidence="1" id="KW-1133">Transmembrane helix</keyword>
<sequence length="89" mass="9438">MKDSVIQLRAAAGCISILSGWAPSWLWHVDRPRLFGVSALCLGVFCVTQLPALRSGVTRLGSAAIDVRVALLLVSAAALLLGLRRARGQ</sequence>
<evidence type="ECO:0000313" key="3">
    <source>
        <dbReference type="Proteomes" id="UP000305778"/>
    </source>
</evidence>